<evidence type="ECO:0000256" key="2">
    <source>
        <dbReference type="SAM" id="MobiDB-lite"/>
    </source>
</evidence>
<gene>
    <name evidence="3" type="ORF">ACFSQ0_09445</name>
</gene>
<dbReference type="Pfam" id="PF13414">
    <property type="entry name" value="TPR_11"/>
    <property type="match status" value="2"/>
</dbReference>
<feature type="compositionally biased region" description="Basic and acidic residues" evidence="2">
    <location>
        <begin position="185"/>
        <end position="225"/>
    </location>
</feature>
<evidence type="ECO:0000313" key="3">
    <source>
        <dbReference type="EMBL" id="MFD2698214.1"/>
    </source>
</evidence>
<feature type="repeat" description="TPR" evidence="1">
    <location>
        <begin position="105"/>
        <end position="138"/>
    </location>
</feature>
<keyword evidence="1" id="KW-0802">TPR repeat</keyword>
<name>A0ABW5SEZ0_9FLAO</name>
<dbReference type="EMBL" id="JBHULZ010000041">
    <property type="protein sequence ID" value="MFD2698214.1"/>
    <property type="molecule type" value="Genomic_DNA"/>
</dbReference>
<sequence>MIINKVYFSFVLLFLFGFVTVQGQERLSEEQKQAQSYLSEAQQAIEEEDFPAAEAAYRKAIAKDPNLAEARYNIGNLYSNNSKPKEASTRFFEAGQKASAKNLKHKAFHNQGNMFMSQKNYAAAVEAYKQALRNNPNDDQTRYNLALAKKMQEKEQQNQDNQDNQDKKDNQDQDNQNNQNNQDQDDSKNKDKPQDEGDKKQDSQQPKDQDQKDESAKPEVGDGQKEPQPSEGKLSPQQIKNLLEAMENQEKEIQDKINAKRVKGKKVQTDKDW</sequence>
<protein>
    <submittedName>
        <fullName evidence="3">Tetratricopeptide repeat protein</fullName>
    </submittedName>
</protein>
<feature type="compositionally biased region" description="Basic and acidic residues" evidence="2">
    <location>
        <begin position="248"/>
        <end position="258"/>
    </location>
</feature>
<feature type="compositionally biased region" description="Low complexity" evidence="2">
    <location>
        <begin position="173"/>
        <end position="182"/>
    </location>
</feature>
<dbReference type="InterPro" id="IPR011990">
    <property type="entry name" value="TPR-like_helical_dom_sf"/>
</dbReference>
<dbReference type="Proteomes" id="UP001597357">
    <property type="component" value="Unassembled WGS sequence"/>
</dbReference>
<evidence type="ECO:0000256" key="1">
    <source>
        <dbReference type="PROSITE-ProRule" id="PRU00339"/>
    </source>
</evidence>
<comment type="caution">
    <text evidence="3">The sequence shown here is derived from an EMBL/GenBank/DDBJ whole genome shotgun (WGS) entry which is preliminary data.</text>
</comment>
<organism evidence="3 4">
    <name type="scientific">Mesonia sediminis</name>
    <dbReference type="NCBI Taxonomy" id="1703946"/>
    <lineage>
        <taxon>Bacteria</taxon>
        <taxon>Pseudomonadati</taxon>
        <taxon>Bacteroidota</taxon>
        <taxon>Flavobacteriia</taxon>
        <taxon>Flavobacteriales</taxon>
        <taxon>Flavobacteriaceae</taxon>
        <taxon>Mesonia</taxon>
    </lineage>
</organism>
<dbReference type="SUPFAM" id="SSF48452">
    <property type="entry name" value="TPR-like"/>
    <property type="match status" value="1"/>
</dbReference>
<proteinExistence type="predicted"/>
<keyword evidence="4" id="KW-1185">Reference proteome</keyword>
<dbReference type="Gene3D" id="1.25.40.10">
    <property type="entry name" value="Tetratricopeptide repeat domain"/>
    <property type="match status" value="2"/>
</dbReference>
<dbReference type="PROSITE" id="PS50005">
    <property type="entry name" value="TPR"/>
    <property type="match status" value="2"/>
</dbReference>
<dbReference type="InterPro" id="IPR019734">
    <property type="entry name" value="TPR_rpt"/>
</dbReference>
<dbReference type="RefSeq" id="WP_379047411.1">
    <property type="nucleotide sequence ID" value="NZ_JBHULZ010000041.1"/>
</dbReference>
<accession>A0ABW5SEZ0</accession>
<feature type="repeat" description="TPR" evidence="1">
    <location>
        <begin position="34"/>
        <end position="67"/>
    </location>
</feature>
<evidence type="ECO:0000313" key="4">
    <source>
        <dbReference type="Proteomes" id="UP001597357"/>
    </source>
</evidence>
<feature type="region of interest" description="Disordered" evidence="2">
    <location>
        <begin position="151"/>
        <end position="273"/>
    </location>
</feature>
<dbReference type="SMART" id="SM00028">
    <property type="entry name" value="TPR"/>
    <property type="match status" value="3"/>
</dbReference>
<dbReference type="PROSITE" id="PS50293">
    <property type="entry name" value="TPR_REGION"/>
    <property type="match status" value="1"/>
</dbReference>
<reference evidence="4" key="1">
    <citation type="journal article" date="2019" name="Int. J. Syst. Evol. Microbiol.">
        <title>The Global Catalogue of Microorganisms (GCM) 10K type strain sequencing project: providing services to taxonomists for standard genome sequencing and annotation.</title>
        <authorList>
            <consortium name="The Broad Institute Genomics Platform"/>
            <consortium name="The Broad Institute Genome Sequencing Center for Infectious Disease"/>
            <person name="Wu L."/>
            <person name="Ma J."/>
        </authorList>
    </citation>
    <scope>NUCLEOTIDE SEQUENCE [LARGE SCALE GENOMIC DNA]</scope>
    <source>
        <strain evidence="4">KCTC 42255</strain>
    </source>
</reference>